<feature type="compositionally biased region" description="Low complexity" evidence="1">
    <location>
        <begin position="29"/>
        <end position="42"/>
    </location>
</feature>
<feature type="non-terminal residue" evidence="3">
    <location>
        <position position="1"/>
    </location>
</feature>
<keyword evidence="2" id="KW-0472">Membrane</keyword>
<dbReference type="EMBL" id="JAGKQM010000015">
    <property type="protein sequence ID" value="KAH0879140.1"/>
    <property type="molecule type" value="Genomic_DNA"/>
</dbReference>
<protein>
    <submittedName>
        <fullName evidence="3">Uncharacterized protein</fullName>
    </submittedName>
</protein>
<feature type="region of interest" description="Disordered" evidence="1">
    <location>
        <begin position="29"/>
        <end position="52"/>
    </location>
</feature>
<name>A0ABQ7ZFX9_BRANA</name>
<evidence type="ECO:0000256" key="2">
    <source>
        <dbReference type="SAM" id="Phobius"/>
    </source>
</evidence>
<dbReference type="Proteomes" id="UP000824890">
    <property type="component" value="Unassembled WGS sequence"/>
</dbReference>
<comment type="caution">
    <text evidence="3">The sequence shown here is derived from an EMBL/GenBank/DDBJ whole genome shotgun (WGS) entry which is preliminary data.</text>
</comment>
<accession>A0ABQ7ZFX9</accession>
<reference evidence="3 4" key="1">
    <citation type="submission" date="2021-05" db="EMBL/GenBank/DDBJ databases">
        <title>Genome Assembly of Synthetic Allotetraploid Brassica napus Reveals Homoeologous Exchanges between Subgenomes.</title>
        <authorList>
            <person name="Davis J.T."/>
        </authorList>
    </citation>
    <scope>NUCLEOTIDE SEQUENCE [LARGE SCALE GENOMIC DNA]</scope>
    <source>
        <strain evidence="4">cv. Da-Ae</strain>
        <tissue evidence="3">Seedling</tissue>
    </source>
</reference>
<evidence type="ECO:0000256" key="1">
    <source>
        <dbReference type="SAM" id="MobiDB-lite"/>
    </source>
</evidence>
<proteinExistence type="predicted"/>
<evidence type="ECO:0000313" key="3">
    <source>
        <dbReference type="EMBL" id="KAH0879140.1"/>
    </source>
</evidence>
<keyword evidence="2" id="KW-1133">Transmembrane helix</keyword>
<organism evidence="3 4">
    <name type="scientific">Brassica napus</name>
    <name type="common">Rape</name>
    <dbReference type="NCBI Taxonomy" id="3708"/>
    <lineage>
        <taxon>Eukaryota</taxon>
        <taxon>Viridiplantae</taxon>
        <taxon>Streptophyta</taxon>
        <taxon>Embryophyta</taxon>
        <taxon>Tracheophyta</taxon>
        <taxon>Spermatophyta</taxon>
        <taxon>Magnoliopsida</taxon>
        <taxon>eudicotyledons</taxon>
        <taxon>Gunneridae</taxon>
        <taxon>Pentapetalae</taxon>
        <taxon>rosids</taxon>
        <taxon>malvids</taxon>
        <taxon>Brassicales</taxon>
        <taxon>Brassicaceae</taxon>
        <taxon>Brassiceae</taxon>
        <taxon>Brassica</taxon>
    </lineage>
</organism>
<feature type="transmembrane region" description="Helical" evidence="2">
    <location>
        <begin position="389"/>
        <end position="414"/>
    </location>
</feature>
<keyword evidence="2" id="KW-0812">Transmembrane</keyword>
<gene>
    <name evidence="3" type="ORF">HID58_066534</name>
</gene>
<evidence type="ECO:0000313" key="4">
    <source>
        <dbReference type="Proteomes" id="UP000824890"/>
    </source>
</evidence>
<keyword evidence="4" id="KW-1185">Reference proteome</keyword>
<sequence length="559" mass="61333">SLFEFGCYLSIYLLFGEVMSKTRVESETSYGLSSSSSGSSESDLSRTPTPSPTMSVLIKGLVDASVLYSDDARGRGCGGRSGQKLVTLAPQVAGGSMRGARHSFYPTHGSIDEDVRGSCFELVFLVDPRSLPAQRGRKRKMRSPGGDMRAVDDHVRIVPHLGYVIRADAPATYLPKIPAVVESSRHDSVNRNQAAEVEFQGIRAEESNNRCIAVERSVARKFVKSVYDPCFGWVRRYAADQEQVWVAHVEFHRMFGSLGYLGVVKNEHVLPVPSDFVAGLVINESSYQAKVESMDEPTLDVEDLEVSHDAVLGSSSDVPSFSFMGIYPSFLEELQLWAHACPAATMVCSCIRGLVVGLPCLVVGSVGSTVLVVEEFLKYPVVFGGLSDCAVIFAELISLFGVAGLLSIGLIIFVRNFASISVLYSASSMGSQDDCVGHTMYCRELAYSLGYVSYLEFGFESQLKLSFARRQTSRRHPLGVFYQQLAVECVMLLQMELCSLKCVDESGKLVLRVGFPIDVRVSNRRVEDIDLVDYAVFVLLDFDEGFFGAVWIPSLVGLR</sequence>